<accession>A0A8S3RJH1</accession>
<evidence type="ECO:0000313" key="2">
    <source>
        <dbReference type="EMBL" id="CAG2209525.1"/>
    </source>
</evidence>
<dbReference type="Pfam" id="PF00147">
    <property type="entry name" value="Fibrinogen_C"/>
    <property type="match status" value="1"/>
</dbReference>
<evidence type="ECO:0000313" key="3">
    <source>
        <dbReference type="Proteomes" id="UP000683360"/>
    </source>
</evidence>
<dbReference type="AlphaFoldDB" id="A0A8S3RJH1"/>
<gene>
    <name evidence="2" type="ORF">MEDL_23655</name>
</gene>
<proteinExistence type="predicted"/>
<organism evidence="2 3">
    <name type="scientific">Mytilus edulis</name>
    <name type="common">Blue mussel</name>
    <dbReference type="NCBI Taxonomy" id="6550"/>
    <lineage>
        <taxon>Eukaryota</taxon>
        <taxon>Metazoa</taxon>
        <taxon>Spiralia</taxon>
        <taxon>Lophotrochozoa</taxon>
        <taxon>Mollusca</taxon>
        <taxon>Bivalvia</taxon>
        <taxon>Autobranchia</taxon>
        <taxon>Pteriomorphia</taxon>
        <taxon>Mytilida</taxon>
        <taxon>Mytiloidea</taxon>
        <taxon>Mytilidae</taxon>
        <taxon>Mytilinae</taxon>
        <taxon>Mytilus</taxon>
    </lineage>
</organism>
<feature type="domain" description="Fibrinogen C-terminal" evidence="1">
    <location>
        <begin position="99"/>
        <end position="156"/>
    </location>
</feature>
<name>A0A8S3RJH1_MYTED</name>
<dbReference type="InterPro" id="IPR002181">
    <property type="entry name" value="Fibrinogen_a/b/g_C_dom"/>
</dbReference>
<keyword evidence="3" id="KW-1185">Reference proteome</keyword>
<sequence length="156" mass="17777">MMIWICFDHCKGNRNDVSKNVNIIQFYEQKDKQFSFIDDLIETNNVLSKVECAYFCANFDQCCAASFDNILNILCLLNLECISEIKTTHGSIVLIKTRAVSSHILRDCSDIPPGHYDGFYKIQPEHGSEMNVYCDMTTCTDGGGWTVCYFSSFLSF</sequence>
<dbReference type="Proteomes" id="UP000683360">
    <property type="component" value="Unassembled WGS sequence"/>
</dbReference>
<evidence type="ECO:0000259" key="1">
    <source>
        <dbReference type="PROSITE" id="PS51406"/>
    </source>
</evidence>
<dbReference type="OrthoDB" id="6161093at2759"/>
<protein>
    <recommendedName>
        <fullName evidence="1">Fibrinogen C-terminal domain-containing protein</fullName>
    </recommendedName>
</protein>
<dbReference type="EMBL" id="CAJPWZ010001193">
    <property type="protein sequence ID" value="CAG2209525.1"/>
    <property type="molecule type" value="Genomic_DNA"/>
</dbReference>
<dbReference type="InterPro" id="IPR036056">
    <property type="entry name" value="Fibrinogen-like_C"/>
</dbReference>
<dbReference type="InterPro" id="IPR014716">
    <property type="entry name" value="Fibrinogen_a/b/g_C_1"/>
</dbReference>
<comment type="caution">
    <text evidence="2">The sequence shown here is derived from an EMBL/GenBank/DDBJ whole genome shotgun (WGS) entry which is preliminary data.</text>
</comment>
<reference evidence="2" key="1">
    <citation type="submission" date="2021-03" db="EMBL/GenBank/DDBJ databases">
        <authorList>
            <person name="Bekaert M."/>
        </authorList>
    </citation>
    <scope>NUCLEOTIDE SEQUENCE</scope>
</reference>
<dbReference type="SUPFAM" id="SSF56496">
    <property type="entry name" value="Fibrinogen C-terminal domain-like"/>
    <property type="match status" value="1"/>
</dbReference>
<dbReference type="Gene3D" id="3.90.215.10">
    <property type="entry name" value="Gamma Fibrinogen, chain A, domain 1"/>
    <property type="match status" value="1"/>
</dbReference>
<dbReference type="PROSITE" id="PS51406">
    <property type="entry name" value="FIBRINOGEN_C_2"/>
    <property type="match status" value="1"/>
</dbReference>
<dbReference type="NCBIfam" id="NF040941">
    <property type="entry name" value="GGGWT_bact"/>
    <property type="match status" value="1"/>
</dbReference>